<feature type="domain" description="RRM" evidence="4">
    <location>
        <begin position="36"/>
        <end position="117"/>
    </location>
</feature>
<dbReference type="InterPro" id="IPR035979">
    <property type="entry name" value="RBD_domain_sf"/>
</dbReference>
<dbReference type="SUPFAM" id="SSF54928">
    <property type="entry name" value="RNA-binding domain, RBD"/>
    <property type="match status" value="3"/>
</dbReference>
<feature type="compositionally biased region" description="Polar residues" evidence="3">
    <location>
        <begin position="260"/>
        <end position="270"/>
    </location>
</feature>
<feature type="compositionally biased region" description="Basic residues" evidence="3">
    <location>
        <begin position="1"/>
        <end position="11"/>
    </location>
</feature>
<protein>
    <recommendedName>
        <fullName evidence="4">RRM domain-containing protein</fullName>
    </recommendedName>
</protein>
<feature type="compositionally biased region" description="Polar residues" evidence="3">
    <location>
        <begin position="490"/>
        <end position="509"/>
    </location>
</feature>
<comment type="caution">
    <text evidence="5">The sequence shown here is derived from an EMBL/GenBank/DDBJ whole genome shotgun (WGS) entry which is preliminary data.</text>
</comment>
<evidence type="ECO:0000256" key="1">
    <source>
        <dbReference type="ARBA" id="ARBA00022884"/>
    </source>
</evidence>
<evidence type="ECO:0000313" key="6">
    <source>
        <dbReference type="Proteomes" id="UP001620645"/>
    </source>
</evidence>
<dbReference type="Proteomes" id="UP001620645">
    <property type="component" value="Unassembled WGS sequence"/>
</dbReference>
<feature type="compositionally biased region" description="Basic residues" evidence="3">
    <location>
        <begin position="650"/>
        <end position="660"/>
    </location>
</feature>
<feature type="region of interest" description="Disordered" evidence="3">
    <location>
        <begin position="1"/>
        <end position="31"/>
    </location>
</feature>
<dbReference type="Gene3D" id="3.30.70.330">
    <property type="match status" value="4"/>
</dbReference>
<dbReference type="PANTHER" id="PTHR10352">
    <property type="entry name" value="EUKARYOTIC TRANSLATION INITIATION FACTOR 3 SUBUNIT G"/>
    <property type="match status" value="1"/>
</dbReference>
<feature type="compositionally biased region" description="Basic and acidic residues" evidence="3">
    <location>
        <begin position="624"/>
        <end position="638"/>
    </location>
</feature>
<dbReference type="SMART" id="SM00360">
    <property type="entry name" value="RRM"/>
    <property type="match status" value="4"/>
</dbReference>
<dbReference type="InterPro" id="IPR012677">
    <property type="entry name" value="Nucleotide-bd_a/b_plait_sf"/>
</dbReference>
<accession>A0ABD2IBV9</accession>
<proteinExistence type="predicted"/>
<feature type="compositionally biased region" description="Basic and acidic residues" evidence="3">
    <location>
        <begin position="511"/>
        <end position="543"/>
    </location>
</feature>
<reference evidence="5 6" key="1">
    <citation type="submission" date="2024-10" db="EMBL/GenBank/DDBJ databases">
        <authorList>
            <person name="Kim D."/>
        </authorList>
    </citation>
    <scope>NUCLEOTIDE SEQUENCE [LARGE SCALE GENOMIC DNA]</scope>
    <source>
        <strain evidence="5">Taebaek</strain>
    </source>
</reference>
<feature type="compositionally biased region" description="Basic and acidic residues" evidence="3">
    <location>
        <begin position="17"/>
        <end position="30"/>
    </location>
</feature>
<dbReference type="EMBL" id="JBICCN010000351">
    <property type="protein sequence ID" value="KAL3075467.1"/>
    <property type="molecule type" value="Genomic_DNA"/>
</dbReference>
<evidence type="ECO:0000259" key="4">
    <source>
        <dbReference type="PROSITE" id="PS50102"/>
    </source>
</evidence>
<dbReference type="InterPro" id="IPR000504">
    <property type="entry name" value="RRM_dom"/>
</dbReference>
<dbReference type="PROSITE" id="PS50102">
    <property type="entry name" value="RRM"/>
    <property type="match status" value="4"/>
</dbReference>
<feature type="compositionally biased region" description="Basic and acidic residues" evidence="3">
    <location>
        <begin position="271"/>
        <end position="282"/>
    </location>
</feature>
<gene>
    <name evidence="5" type="ORF">niasHS_011974</name>
</gene>
<name>A0ABD2IBV9_HETSC</name>
<feature type="region of interest" description="Disordered" evidence="3">
    <location>
        <begin position="490"/>
        <end position="543"/>
    </location>
</feature>
<feature type="domain" description="RRM" evidence="4">
    <location>
        <begin position="391"/>
        <end position="470"/>
    </location>
</feature>
<sequence>MKTSKKNKSRKTASTNEVKKECPEGTENRENVGTSSRLIVKNLPCGKKTRWDEAKVRAHFSKFGTLTDVRLKLSEKTGACKFAFVGFSSAEHCQNAIKALDGAYIGGSKLTVEECKALTTDRTAITKQLSLNKRKKLRHKVKCEIDEEEDEEGGAEEADVDSLIEKQILDTGRLFLRNLPFVCSEEQIRQLFEPFGALAELECVVDNAGKCKGYALCTFIFPEHAVAAWKALDGTVFMGRMLHIIAGEEKRVRTNGADGDSTNDGCQSAFQRERNEKRKANDAEGATEAATNNRCTWNALFLGTDAVAETLAENYEVEKRDLLLVDGKQQNSAAVRVAMAEARLVRETRKFLLDNGVRLDAFAQRRHLLNNGGDNVDGTEDGTAKMRRSKTTILVKNLDATREGKKEWLHSLFGRFGVVRTVLVPPVHGITAIVEMANARDAKCAFEALAYSKKHTPSGGRPLFLEWAPSDVFDEAHPLRAIRHYGYQQKGQTSALSDDPSSVGHQSPAETKMEKTDGERGGEETGKLEEKPKKEGEEKEDEKHTKILVRNVPFQANIKELTQLFSAFGELNFIRLPKKPGSEGHRGFCFAEFLSVSDARRAMDALMHSTHLYGRRLVLEWAKPSEESAEEKRQRTQDRMAMAAGVAGQRAKKRPKMQSF</sequence>
<evidence type="ECO:0000256" key="2">
    <source>
        <dbReference type="PROSITE-ProRule" id="PRU00176"/>
    </source>
</evidence>
<keyword evidence="1 2" id="KW-0694">RNA-binding</keyword>
<feature type="region of interest" description="Disordered" evidence="3">
    <location>
        <begin position="624"/>
        <end position="660"/>
    </location>
</feature>
<dbReference type="Pfam" id="PF00076">
    <property type="entry name" value="RRM_1"/>
    <property type="match status" value="4"/>
</dbReference>
<organism evidence="5 6">
    <name type="scientific">Heterodera schachtii</name>
    <name type="common">Sugarbeet cyst nematode worm</name>
    <name type="synonym">Tylenchus schachtii</name>
    <dbReference type="NCBI Taxonomy" id="97005"/>
    <lineage>
        <taxon>Eukaryota</taxon>
        <taxon>Metazoa</taxon>
        <taxon>Ecdysozoa</taxon>
        <taxon>Nematoda</taxon>
        <taxon>Chromadorea</taxon>
        <taxon>Rhabditida</taxon>
        <taxon>Tylenchina</taxon>
        <taxon>Tylenchomorpha</taxon>
        <taxon>Tylenchoidea</taxon>
        <taxon>Heteroderidae</taxon>
        <taxon>Heteroderinae</taxon>
        <taxon>Heterodera</taxon>
    </lineage>
</organism>
<feature type="region of interest" description="Disordered" evidence="3">
    <location>
        <begin position="253"/>
        <end position="288"/>
    </location>
</feature>
<evidence type="ECO:0000256" key="3">
    <source>
        <dbReference type="SAM" id="MobiDB-lite"/>
    </source>
</evidence>
<feature type="domain" description="RRM" evidence="4">
    <location>
        <begin position="172"/>
        <end position="249"/>
    </location>
</feature>
<keyword evidence="6" id="KW-1185">Reference proteome</keyword>
<feature type="domain" description="RRM" evidence="4">
    <location>
        <begin position="545"/>
        <end position="624"/>
    </location>
</feature>
<dbReference type="AlphaFoldDB" id="A0ABD2IBV9"/>
<evidence type="ECO:0000313" key="5">
    <source>
        <dbReference type="EMBL" id="KAL3075467.1"/>
    </source>
</evidence>
<dbReference type="GO" id="GO:0003723">
    <property type="term" value="F:RNA binding"/>
    <property type="evidence" value="ECO:0007669"/>
    <property type="project" value="UniProtKB-UniRule"/>
</dbReference>